<dbReference type="Gene3D" id="1.10.600.10">
    <property type="entry name" value="Farnesyl Diphosphate Synthase"/>
    <property type="match status" value="1"/>
</dbReference>
<keyword evidence="4" id="KW-0479">Metal-binding</keyword>
<sequence>MLADILEPIEAELRYVSDLIEGHLTIKAGYLGDFAHLEFSYTDKTVRPALVILSSRIYGLARQKTALLASVFQFIHMASKVHQGISENDSNLARVRKDPRNASQFPVLVGDYLYGKFFTLLCDAGMTGLLQPLAEIICQIHEGSILKKKLDGKSQNSHEFYEAVRKETAELFAGCCTLGARMAGAPDKDQDLLKQFGRSLGMVYGLLEQGIPVKYAAAYLEKALSSLALLPDTPERKLMEKMTDLLSGRLPRRMVI</sequence>
<dbReference type="HOGENOM" id="CLU_094946_0_0_9"/>
<dbReference type="Pfam" id="PF00348">
    <property type="entry name" value="polyprenyl_synt"/>
    <property type="match status" value="1"/>
</dbReference>
<dbReference type="InterPro" id="IPR008949">
    <property type="entry name" value="Isoprenoid_synthase_dom_sf"/>
</dbReference>
<dbReference type="Proteomes" id="UP000006556">
    <property type="component" value="Chromosome"/>
</dbReference>
<comment type="similarity">
    <text evidence="2 6">Belongs to the FPP/GGPP synthase family.</text>
</comment>
<dbReference type="eggNOG" id="COG0142">
    <property type="taxonomic scope" value="Bacteria"/>
</dbReference>
<evidence type="ECO:0000256" key="1">
    <source>
        <dbReference type="ARBA" id="ARBA00001946"/>
    </source>
</evidence>
<dbReference type="CDD" id="cd00867">
    <property type="entry name" value="Trans_IPPS"/>
    <property type="match status" value="1"/>
</dbReference>
<keyword evidence="8" id="KW-1185">Reference proteome</keyword>
<dbReference type="GO" id="GO:0004659">
    <property type="term" value="F:prenyltransferase activity"/>
    <property type="evidence" value="ECO:0007669"/>
    <property type="project" value="InterPro"/>
</dbReference>
<dbReference type="InterPro" id="IPR000092">
    <property type="entry name" value="Polyprenyl_synt"/>
</dbReference>
<dbReference type="STRING" id="370438.PTH_1440"/>
<evidence type="ECO:0000256" key="6">
    <source>
        <dbReference type="RuleBase" id="RU004466"/>
    </source>
</evidence>
<dbReference type="GO" id="GO:0046872">
    <property type="term" value="F:metal ion binding"/>
    <property type="evidence" value="ECO:0007669"/>
    <property type="project" value="UniProtKB-KW"/>
</dbReference>
<name>A5D2A6_PELTS</name>
<reference evidence="8" key="1">
    <citation type="journal article" date="2008" name="Genome Res.">
        <title>The genome of Pelotomaculum thermopropionicum reveals niche-associated evolution in anaerobic microbiota.</title>
        <authorList>
            <person name="Kosaka T."/>
            <person name="Kato S."/>
            <person name="Shimoyama T."/>
            <person name="Ishii S."/>
            <person name="Abe T."/>
            <person name="Watanabe K."/>
        </authorList>
    </citation>
    <scope>NUCLEOTIDE SEQUENCE [LARGE SCALE GENOMIC DNA]</scope>
    <source>
        <strain evidence="8">DSM 13744 / JCM 10971 / SI</strain>
    </source>
</reference>
<keyword evidence="5" id="KW-0460">Magnesium</keyword>
<dbReference type="PANTHER" id="PTHR12001:SF69">
    <property type="entry name" value="ALL TRANS-POLYPRENYL-DIPHOSPHATE SYNTHASE PDSS1"/>
    <property type="match status" value="1"/>
</dbReference>
<comment type="cofactor">
    <cofactor evidence="1">
        <name>Mg(2+)</name>
        <dbReference type="ChEBI" id="CHEBI:18420"/>
    </cofactor>
</comment>
<gene>
    <name evidence="7" type="ordered locus">PTH_1440</name>
</gene>
<evidence type="ECO:0000256" key="5">
    <source>
        <dbReference type="ARBA" id="ARBA00022842"/>
    </source>
</evidence>
<proteinExistence type="inferred from homology"/>
<dbReference type="KEGG" id="pth:PTH_1440"/>
<dbReference type="EMBL" id="AP009389">
    <property type="protein sequence ID" value="BAF59621.1"/>
    <property type="molecule type" value="Genomic_DNA"/>
</dbReference>
<evidence type="ECO:0008006" key="9">
    <source>
        <dbReference type="Google" id="ProtNLM"/>
    </source>
</evidence>
<evidence type="ECO:0000256" key="4">
    <source>
        <dbReference type="ARBA" id="ARBA00022723"/>
    </source>
</evidence>
<evidence type="ECO:0000313" key="7">
    <source>
        <dbReference type="EMBL" id="BAF59621.1"/>
    </source>
</evidence>
<keyword evidence="3 6" id="KW-0808">Transferase</keyword>
<protein>
    <recommendedName>
        <fullName evidence="9">Geranylgeranyl pyrophosphate synthase</fullName>
    </recommendedName>
</protein>
<evidence type="ECO:0000313" key="8">
    <source>
        <dbReference type="Proteomes" id="UP000006556"/>
    </source>
</evidence>
<dbReference type="PANTHER" id="PTHR12001">
    <property type="entry name" value="GERANYLGERANYL PYROPHOSPHATE SYNTHASE"/>
    <property type="match status" value="1"/>
</dbReference>
<dbReference type="GO" id="GO:0008299">
    <property type="term" value="P:isoprenoid biosynthetic process"/>
    <property type="evidence" value="ECO:0007669"/>
    <property type="project" value="InterPro"/>
</dbReference>
<accession>A5D2A6</accession>
<evidence type="ECO:0000256" key="3">
    <source>
        <dbReference type="ARBA" id="ARBA00022679"/>
    </source>
</evidence>
<evidence type="ECO:0000256" key="2">
    <source>
        <dbReference type="ARBA" id="ARBA00006706"/>
    </source>
</evidence>
<dbReference type="SUPFAM" id="SSF48576">
    <property type="entry name" value="Terpenoid synthases"/>
    <property type="match status" value="1"/>
</dbReference>
<dbReference type="AlphaFoldDB" id="A5D2A6"/>
<organism evidence="7 8">
    <name type="scientific">Pelotomaculum thermopropionicum (strain DSM 13744 / JCM 10971 / SI)</name>
    <dbReference type="NCBI Taxonomy" id="370438"/>
    <lineage>
        <taxon>Bacteria</taxon>
        <taxon>Bacillati</taxon>
        <taxon>Bacillota</taxon>
        <taxon>Clostridia</taxon>
        <taxon>Eubacteriales</taxon>
        <taxon>Desulfotomaculaceae</taxon>
        <taxon>Pelotomaculum</taxon>
    </lineage>
</organism>